<protein>
    <submittedName>
        <fullName evidence="2">VOC family protein</fullName>
    </submittedName>
</protein>
<dbReference type="InterPro" id="IPR052164">
    <property type="entry name" value="Anthracycline_SecMetBiosynth"/>
</dbReference>
<reference evidence="2 3" key="1">
    <citation type="submission" date="2023-09" db="EMBL/GenBank/DDBJ databases">
        <title>Genome completion map analysis of the actinomycetes C11-1.</title>
        <authorList>
            <person name="Qin P."/>
            <person name="Guan P."/>
        </authorList>
    </citation>
    <scope>NUCLEOTIDE SEQUENCE [LARGE SCALE GENOMIC DNA]</scope>
    <source>
        <strain evidence="2 3">C11-1</strain>
    </source>
</reference>
<dbReference type="Pfam" id="PF18029">
    <property type="entry name" value="Glyoxalase_6"/>
    <property type="match status" value="1"/>
</dbReference>
<dbReference type="InterPro" id="IPR029068">
    <property type="entry name" value="Glyas_Bleomycin-R_OHBP_Dase"/>
</dbReference>
<evidence type="ECO:0000313" key="3">
    <source>
        <dbReference type="Proteomes" id="UP001303236"/>
    </source>
</evidence>
<sequence>MTGSDPRTAPSAAPLTGPAAPCWVNLMTRDLGAAQRFYAEVLGWSFRPGRLGAEFSVARRGEVPVAGVVAVSSAYQVAVAWMPYFAVADADVAAARVRERSGTVAVGPLTIATGRGVLASDRDGAAFGLWERAEAAASPPAPADHAHAWLRLRTRNAFDAAIFYGEVLDWASGRPGCCDVAYEGEEVIVRCEGRPLARISSGAVESAVDPLVRPHWQVQFPVADLAETVTAAGRHGGALVEERTVLGGTEVTLRDPDGALFTVTDVRTPVGSGSV</sequence>
<organism evidence="2 3">
    <name type="scientific">Streptomyces durocortorensis</name>
    <dbReference type="NCBI Taxonomy" id="2811104"/>
    <lineage>
        <taxon>Bacteria</taxon>
        <taxon>Bacillati</taxon>
        <taxon>Actinomycetota</taxon>
        <taxon>Actinomycetes</taxon>
        <taxon>Kitasatosporales</taxon>
        <taxon>Streptomycetaceae</taxon>
        <taxon>Streptomyces</taxon>
    </lineage>
</organism>
<dbReference type="InterPro" id="IPR053863">
    <property type="entry name" value="Glyoxy/Ble-like_N"/>
</dbReference>
<dbReference type="Gene3D" id="3.10.180.10">
    <property type="entry name" value="2,3-Dihydroxybiphenyl 1,2-Dioxygenase, domain 1"/>
    <property type="match status" value="2"/>
</dbReference>
<dbReference type="PANTHER" id="PTHR33993:SF10">
    <property type="entry name" value="CONSERVED PROTEIN"/>
    <property type="match status" value="1"/>
</dbReference>
<dbReference type="InterPro" id="IPR037523">
    <property type="entry name" value="VOC_core"/>
</dbReference>
<gene>
    <name evidence="2" type="ORF">RI138_01140</name>
</gene>
<proteinExistence type="predicted"/>
<dbReference type="Pfam" id="PF22677">
    <property type="entry name" value="Ble-like_N"/>
    <property type="match status" value="1"/>
</dbReference>
<keyword evidence="3" id="KW-1185">Reference proteome</keyword>
<dbReference type="EMBL" id="CP134500">
    <property type="protein sequence ID" value="WNF25518.1"/>
    <property type="molecule type" value="Genomic_DNA"/>
</dbReference>
<dbReference type="PROSITE" id="PS51819">
    <property type="entry name" value="VOC"/>
    <property type="match status" value="1"/>
</dbReference>
<accession>A0ABY9VP25</accession>
<evidence type="ECO:0000313" key="2">
    <source>
        <dbReference type="EMBL" id="WNF25518.1"/>
    </source>
</evidence>
<feature type="domain" description="VOC" evidence="1">
    <location>
        <begin position="20"/>
        <end position="132"/>
    </location>
</feature>
<dbReference type="Proteomes" id="UP001303236">
    <property type="component" value="Chromosome"/>
</dbReference>
<dbReference type="InterPro" id="IPR041581">
    <property type="entry name" value="Glyoxalase_6"/>
</dbReference>
<dbReference type="SUPFAM" id="SSF54593">
    <property type="entry name" value="Glyoxalase/Bleomycin resistance protein/Dihydroxybiphenyl dioxygenase"/>
    <property type="match status" value="2"/>
</dbReference>
<name>A0ABY9VP25_9ACTN</name>
<evidence type="ECO:0000259" key="1">
    <source>
        <dbReference type="PROSITE" id="PS51819"/>
    </source>
</evidence>
<dbReference type="PANTHER" id="PTHR33993">
    <property type="entry name" value="GLYOXALASE-RELATED"/>
    <property type="match status" value="1"/>
</dbReference>